<dbReference type="EMBL" id="JASCZI010151458">
    <property type="protein sequence ID" value="MED6172968.1"/>
    <property type="molecule type" value="Genomic_DNA"/>
</dbReference>
<reference evidence="1 2" key="1">
    <citation type="journal article" date="2023" name="Plants (Basel)">
        <title>Bridging the Gap: Combining Genomics and Transcriptomics Approaches to Understand Stylosanthes scabra, an Orphan Legume from the Brazilian Caatinga.</title>
        <authorList>
            <person name="Ferreira-Neto J.R.C."/>
            <person name="da Silva M.D."/>
            <person name="Binneck E."/>
            <person name="de Melo N.F."/>
            <person name="da Silva R.H."/>
            <person name="de Melo A.L.T.M."/>
            <person name="Pandolfi V."/>
            <person name="Bustamante F.O."/>
            <person name="Brasileiro-Vidal A.C."/>
            <person name="Benko-Iseppon A.M."/>
        </authorList>
    </citation>
    <scope>NUCLEOTIDE SEQUENCE [LARGE SCALE GENOMIC DNA]</scope>
    <source>
        <tissue evidence="1">Leaves</tissue>
    </source>
</reference>
<proteinExistence type="predicted"/>
<sequence length="247" mass="27647">MEGQQSLSLLTRSKWDTGHNPCIYLGKCISSQPGASGTMPLLLPRQLFGKPRLVHVDVCTRRGHFPLPSGLAYARDVTRMRTSIFSVHARGSLHATRANHSVWHARVREFWFADTDSLFTTRAYAQAGSRGGLKDYILSAVAPLEIRRFPELVNKARVVEETTKTLAKDKDHRGGSSYRGHGKYVASRGQTFKRSGQKDIYKKEENICSKLAIVVALYVQYEAEFRPNMNLVIKVPSSTSQDPVPKS</sequence>
<comment type="caution">
    <text evidence="1">The sequence shown here is derived from an EMBL/GenBank/DDBJ whole genome shotgun (WGS) entry which is preliminary data.</text>
</comment>
<organism evidence="1 2">
    <name type="scientific">Stylosanthes scabra</name>
    <dbReference type="NCBI Taxonomy" id="79078"/>
    <lineage>
        <taxon>Eukaryota</taxon>
        <taxon>Viridiplantae</taxon>
        <taxon>Streptophyta</taxon>
        <taxon>Embryophyta</taxon>
        <taxon>Tracheophyta</taxon>
        <taxon>Spermatophyta</taxon>
        <taxon>Magnoliopsida</taxon>
        <taxon>eudicotyledons</taxon>
        <taxon>Gunneridae</taxon>
        <taxon>Pentapetalae</taxon>
        <taxon>rosids</taxon>
        <taxon>fabids</taxon>
        <taxon>Fabales</taxon>
        <taxon>Fabaceae</taxon>
        <taxon>Papilionoideae</taxon>
        <taxon>50 kb inversion clade</taxon>
        <taxon>dalbergioids sensu lato</taxon>
        <taxon>Dalbergieae</taxon>
        <taxon>Pterocarpus clade</taxon>
        <taxon>Stylosanthes</taxon>
    </lineage>
</organism>
<name>A0ABU6VM19_9FABA</name>
<evidence type="ECO:0000313" key="2">
    <source>
        <dbReference type="Proteomes" id="UP001341840"/>
    </source>
</evidence>
<gene>
    <name evidence="1" type="ORF">PIB30_054921</name>
</gene>
<accession>A0ABU6VM19</accession>
<protein>
    <submittedName>
        <fullName evidence="1">Uncharacterized protein</fullName>
    </submittedName>
</protein>
<dbReference type="Proteomes" id="UP001341840">
    <property type="component" value="Unassembled WGS sequence"/>
</dbReference>
<keyword evidence="2" id="KW-1185">Reference proteome</keyword>
<evidence type="ECO:0000313" key="1">
    <source>
        <dbReference type="EMBL" id="MED6172968.1"/>
    </source>
</evidence>